<sequence>MRPTILRNEVDDVVDAISGIEPSFSVAPESIEKAKEQLRVLNVRVPMGKLGKGDQGKGRAAVVLDYILLKVGTQRLPIKKLAQAAGLKAPAMEQLQRLAGNYLQNQYQAPGAKRGLEREDTLSPASLAKRRTARATRPDYVDHGEWASTIPDLAIRLAAYVVDPYGSVKEATSLLQDIKNYIGSLSIYERRGYLYDMNRYRAAYEAAAFFFVAQRDAKAFQRNGPSKKGGEDDEYVSFDLQDLLTASNKFTFLELKQVLPHVQQLAQTLEQKRTEASSGTKKISDKYPTKFKRASKKIKADHEEDLEQNAKARAMVEAELVSGDKAEVFEEWKKKVLESACESVRKEAGDTGVPELSILAQAADAALARHGISIPETHEQ</sequence>
<organism evidence="1">
    <name type="scientific">Phaeodactylum tricornutum</name>
    <name type="common">Diatom</name>
    <dbReference type="NCBI Taxonomy" id="2850"/>
    <lineage>
        <taxon>Eukaryota</taxon>
        <taxon>Sar</taxon>
        <taxon>Stramenopiles</taxon>
        <taxon>Ochrophyta</taxon>
        <taxon>Bacillariophyta</taxon>
        <taxon>Bacillariophyceae</taxon>
        <taxon>Bacillariophycidae</taxon>
        <taxon>Naviculales</taxon>
        <taxon>Phaeodactylaceae</taxon>
        <taxon>Phaeodactylum</taxon>
    </lineage>
</organism>
<reference evidence="1" key="1">
    <citation type="submission" date="2022-02" db="EMBL/GenBank/DDBJ databases">
        <authorList>
            <person name="Giguere J D."/>
        </authorList>
    </citation>
    <scope>NUCLEOTIDE SEQUENCE</scope>
    <source>
        <strain evidence="1">CCAP 1055/1</strain>
    </source>
</reference>
<dbReference type="Proteomes" id="UP000836788">
    <property type="component" value="Chromosome 17"/>
</dbReference>
<protein>
    <submittedName>
        <fullName evidence="1">Uncharacterized protein</fullName>
    </submittedName>
</protein>
<name>A0A8J9X4B7_PHATR</name>
<proteinExistence type="predicted"/>
<evidence type="ECO:0000313" key="1">
    <source>
        <dbReference type="EMBL" id="CAG9282717.1"/>
    </source>
</evidence>
<accession>A0A8J9X4B7</accession>
<dbReference type="AlphaFoldDB" id="A0A8J9X4B7"/>
<gene>
    <name evidence="1" type="ORF">PTTT1_LOCUS20494</name>
</gene>
<dbReference type="EMBL" id="OU594958">
    <property type="protein sequence ID" value="CAG9282717.1"/>
    <property type="molecule type" value="Genomic_DNA"/>
</dbReference>